<sequence>MALHVYLEFIVYCFMASTISETMSWICAHFKKAIRLFLYKLMRGHSIVDISLFPKPAYVLSPIS</sequence>
<evidence type="ECO:0000256" key="1">
    <source>
        <dbReference type="SAM" id="Phobius"/>
    </source>
</evidence>
<keyword evidence="1" id="KW-1133">Transmembrane helix</keyword>
<keyword evidence="1" id="KW-0812">Transmembrane</keyword>
<name>A0A2G4T409_RHIZD</name>
<proteinExistence type="predicted"/>
<organism evidence="2 3">
    <name type="scientific">Rhizopus microsporus ATCC 52813</name>
    <dbReference type="NCBI Taxonomy" id="1340429"/>
    <lineage>
        <taxon>Eukaryota</taxon>
        <taxon>Fungi</taxon>
        <taxon>Fungi incertae sedis</taxon>
        <taxon>Mucoromycota</taxon>
        <taxon>Mucoromycotina</taxon>
        <taxon>Mucoromycetes</taxon>
        <taxon>Mucorales</taxon>
        <taxon>Mucorineae</taxon>
        <taxon>Rhizopodaceae</taxon>
        <taxon>Rhizopus</taxon>
    </lineage>
</organism>
<evidence type="ECO:0000313" key="3">
    <source>
        <dbReference type="Proteomes" id="UP000242254"/>
    </source>
</evidence>
<dbReference type="EMBL" id="KZ303844">
    <property type="protein sequence ID" value="PHZ15753.1"/>
    <property type="molecule type" value="Genomic_DNA"/>
</dbReference>
<feature type="transmembrane region" description="Helical" evidence="1">
    <location>
        <begin position="6"/>
        <end position="28"/>
    </location>
</feature>
<evidence type="ECO:0000313" key="2">
    <source>
        <dbReference type="EMBL" id="PHZ15753.1"/>
    </source>
</evidence>
<keyword evidence="1" id="KW-0472">Membrane</keyword>
<accession>A0A2G4T409</accession>
<dbReference type="RefSeq" id="XP_023469461.1">
    <property type="nucleotide sequence ID" value="XM_023615882.1"/>
</dbReference>
<keyword evidence="3" id="KW-1185">Reference proteome</keyword>
<dbReference type="GeneID" id="35446870"/>
<reference evidence="2 3" key="1">
    <citation type="journal article" date="2016" name="Proc. Natl. Acad. Sci. U.S.A.">
        <title>Lipid metabolic changes in an early divergent fungus govern the establishment of a mutualistic symbiosis with endobacteria.</title>
        <authorList>
            <person name="Lastovetsky O.A."/>
            <person name="Gaspar M.L."/>
            <person name="Mondo S.J."/>
            <person name="LaButti K.M."/>
            <person name="Sandor L."/>
            <person name="Grigoriev I.V."/>
            <person name="Henry S.A."/>
            <person name="Pawlowska T.E."/>
        </authorList>
    </citation>
    <scope>NUCLEOTIDE SEQUENCE [LARGE SCALE GENOMIC DNA]</scope>
    <source>
        <strain evidence="2 3">ATCC 52813</strain>
    </source>
</reference>
<gene>
    <name evidence="2" type="ORF">RHIMIDRAFT_92692</name>
</gene>
<dbReference type="Proteomes" id="UP000242254">
    <property type="component" value="Unassembled WGS sequence"/>
</dbReference>
<protein>
    <submittedName>
        <fullName evidence="2">Uncharacterized protein</fullName>
    </submittedName>
</protein>
<dbReference type="AlphaFoldDB" id="A0A2G4T409"/>